<dbReference type="AlphaFoldDB" id="A0A9W8JYI1"/>
<proteinExistence type="predicted"/>
<dbReference type="Proteomes" id="UP001148786">
    <property type="component" value="Unassembled WGS sequence"/>
</dbReference>
<sequence>MSTASAKSVRILRFSIQYASVTLLYYDYALTWTREVQYVWLKKFTISTALYIACRYAMVANVIYTLALAEKLPTIR</sequence>
<evidence type="ECO:0000256" key="1">
    <source>
        <dbReference type="SAM" id="Phobius"/>
    </source>
</evidence>
<feature type="transmembrane region" description="Helical" evidence="1">
    <location>
        <begin position="12"/>
        <end position="29"/>
    </location>
</feature>
<dbReference type="Pfam" id="PF20151">
    <property type="entry name" value="DUF6533"/>
    <property type="match status" value="1"/>
</dbReference>
<comment type="caution">
    <text evidence="3">The sequence shown here is derived from an EMBL/GenBank/DDBJ whole genome shotgun (WGS) entry which is preliminary data.</text>
</comment>
<protein>
    <recommendedName>
        <fullName evidence="2">DUF6533 domain-containing protein</fullName>
    </recommendedName>
</protein>
<evidence type="ECO:0000313" key="4">
    <source>
        <dbReference type="Proteomes" id="UP001148786"/>
    </source>
</evidence>
<name>A0A9W8JYI1_9AGAR</name>
<keyword evidence="1" id="KW-0472">Membrane</keyword>
<feature type="domain" description="DUF6533" evidence="2">
    <location>
        <begin position="17"/>
        <end position="59"/>
    </location>
</feature>
<reference evidence="3" key="1">
    <citation type="submission" date="2022-07" db="EMBL/GenBank/DDBJ databases">
        <title>Genome Sequence of Agrocybe chaxingu.</title>
        <authorList>
            <person name="Buettner E."/>
        </authorList>
    </citation>
    <scope>NUCLEOTIDE SEQUENCE</scope>
    <source>
        <strain evidence="3">MP-N11</strain>
    </source>
</reference>
<evidence type="ECO:0000259" key="2">
    <source>
        <dbReference type="Pfam" id="PF20151"/>
    </source>
</evidence>
<dbReference type="InterPro" id="IPR045340">
    <property type="entry name" value="DUF6533"/>
</dbReference>
<evidence type="ECO:0000313" key="3">
    <source>
        <dbReference type="EMBL" id="KAJ3498131.1"/>
    </source>
</evidence>
<feature type="transmembrane region" description="Helical" evidence="1">
    <location>
        <begin position="49"/>
        <end position="69"/>
    </location>
</feature>
<keyword evidence="1" id="KW-0812">Transmembrane</keyword>
<keyword evidence="1" id="KW-1133">Transmembrane helix</keyword>
<dbReference type="OrthoDB" id="3242409at2759"/>
<gene>
    <name evidence="3" type="ORF">NLJ89_g10257</name>
</gene>
<dbReference type="EMBL" id="JANKHO010001816">
    <property type="protein sequence ID" value="KAJ3498131.1"/>
    <property type="molecule type" value="Genomic_DNA"/>
</dbReference>
<keyword evidence="4" id="KW-1185">Reference proteome</keyword>
<organism evidence="3 4">
    <name type="scientific">Agrocybe chaxingu</name>
    <dbReference type="NCBI Taxonomy" id="84603"/>
    <lineage>
        <taxon>Eukaryota</taxon>
        <taxon>Fungi</taxon>
        <taxon>Dikarya</taxon>
        <taxon>Basidiomycota</taxon>
        <taxon>Agaricomycotina</taxon>
        <taxon>Agaricomycetes</taxon>
        <taxon>Agaricomycetidae</taxon>
        <taxon>Agaricales</taxon>
        <taxon>Agaricineae</taxon>
        <taxon>Strophariaceae</taxon>
        <taxon>Agrocybe</taxon>
    </lineage>
</organism>
<accession>A0A9W8JYI1</accession>